<accession>A0A9Q3UP30</accession>
<comment type="similarity">
    <text evidence="1">In the N-terminal section; belongs to the CRISPR-associated nuclease Cas3-HD family.</text>
</comment>
<comment type="similarity">
    <text evidence="2">In the central section; belongs to the CRISPR-associated helicase Cas3 family.</text>
</comment>
<dbReference type="Proteomes" id="UP001108027">
    <property type="component" value="Unassembled WGS sequence"/>
</dbReference>
<evidence type="ECO:0000313" key="12">
    <source>
        <dbReference type="Proteomes" id="UP001108027"/>
    </source>
</evidence>
<keyword evidence="8" id="KW-0067">ATP-binding</keyword>
<keyword evidence="3" id="KW-0540">Nuclease</keyword>
<evidence type="ECO:0000313" key="11">
    <source>
        <dbReference type="EMBL" id="MCC4310527.1"/>
    </source>
</evidence>
<dbReference type="EMBL" id="JAJGNA010000043">
    <property type="protein sequence ID" value="MCC4310527.1"/>
    <property type="molecule type" value="Genomic_DNA"/>
</dbReference>
<dbReference type="InterPro" id="IPR050547">
    <property type="entry name" value="DEAD_box_RNA_helicases"/>
</dbReference>
<evidence type="ECO:0000256" key="8">
    <source>
        <dbReference type="ARBA" id="ARBA00022840"/>
    </source>
</evidence>
<dbReference type="GO" id="GO:0046872">
    <property type="term" value="F:metal ion binding"/>
    <property type="evidence" value="ECO:0007669"/>
    <property type="project" value="UniProtKB-KW"/>
</dbReference>
<reference evidence="11" key="1">
    <citation type="submission" date="2021-10" db="EMBL/GenBank/DDBJ databases">
        <title>The diversity and Nitrogen Metabolism of Culturable Nitrate-Utilizing Bacteria Within the Oxygen Minimum Zone of the Changjiang (Yangtze River)Estuary.</title>
        <authorList>
            <person name="Zhang D."/>
            <person name="Zheng J."/>
            <person name="Liu S."/>
            <person name="He W."/>
        </authorList>
    </citation>
    <scope>NUCLEOTIDE SEQUENCE</scope>
    <source>
        <strain evidence="11">FXH-223</strain>
    </source>
</reference>
<dbReference type="PANTHER" id="PTHR47963:SF9">
    <property type="entry name" value="CRISPR-ASSOCIATED ENDONUCLEASE_HELICASE CAS3"/>
    <property type="match status" value="1"/>
</dbReference>
<dbReference type="AlphaFoldDB" id="A0A9Q3UP30"/>
<feature type="domain" description="HD Cas3-type" evidence="10">
    <location>
        <begin position="25"/>
        <end position="234"/>
    </location>
</feature>
<dbReference type="GO" id="GO:0005524">
    <property type="term" value="F:ATP binding"/>
    <property type="evidence" value="ECO:0007669"/>
    <property type="project" value="UniProtKB-KW"/>
</dbReference>
<keyword evidence="9" id="KW-0051">Antiviral defense</keyword>
<organism evidence="11 12">
    <name type="scientific">Alloalcanivorax marinus</name>
    <dbReference type="NCBI Taxonomy" id="1177169"/>
    <lineage>
        <taxon>Bacteria</taxon>
        <taxon>Pseudomonadati</taxon>
        <taxon>Pseudomonadota</taxon>
        <taxon>Gammaproteobacteria</taxon>
        <taxon>Oceanospirillales</taxon>
        <taxon>Alcanivoracaceae</taxon>
        <taxon>Alloalcanivorax</taxon>
    </lineage>
</organism>
<dbReference type="NCBIfam" id="TIGR01587">
    <property type="entry name" value="cas3_core"/>
    <property type="match status" value="1"/>
</dbReference>
<dbReference type="InterPro" id="IPR006483">
    <property type="entry name" value="CRISPR-assoc_Cas3_HD"/>
</dbReference>
<keyword evidence="6" id="KW-0378">Hydrolase</keyword>
<evidence type="ECO:0000256" key="3">
    <source>
        <dbReference type="ARBA" id="ARBA00022722"/>
    </source>
</evidence>
<dbReference type="Gene3D" id="3.40.50.300">
    <property type="entry name" value="P-loop containing nucleotide triphosphate hydrolases"/>
    <property type="match status" value="2"/>
</dbReference>
<evidence type="ECO:0000256" key="6">
    <source>
        <dbReference type="ARBA" id="ARBA00022801"/>
    </source>
</evidence>
<keyword evidence="7" id="KW-0347">Helicase</keyword>
<keyword evidence="12" id="KW-1185">Reference proteome</keyword>
<dbReference type="InterPro" id="IPR027417">
    <property type="entry name" value="P-loop_NTPase"/>
</dbReference>
<protein>
    <submittedName>
        <fullName evidence="11">CRISPR-associated helicase Cas3</fullName>
    </submittedName>
</protein>
<evidence type="ECO:0000256" key="1">
    <source>
        <dbReference type="ARBA" id="ARBA00006847"/>
    </source>
</evidence>
<comment type="caution">
    <text evidence="11">The sequence shown here is derived from an EMBL/GenBank/DDBJ whole genome shotgun (WGS) entry which is preliminary data.</text>
</comment>
<sequence>MIGIHATDWPSCFLYWGKARPASAEGAAYHLLPFHSLDVAAVGWHLLAPERPLALLLARRLDLPPTVLRSLLVFFLGLHDLGKFARAFQGLVSMGALVPPLASCRYTERHDRLGAVLWSEAGIPWLRDGTLGFPKQSFNGDQRNTLSTVLGVLTSVVFGHHGKPVARNGLRMQSFFGADQHADDHRAASAFVAEWAALMAVPWPVEQLTSPQWAASLRGLSWTLAGWAVLSDWLGSNQTYFEYVDEPEPLKAYWPVALEKADQALSATGFGHTLEPRPYTGLSDWFNGKAVTPTPLQGAVEALELQAGPQLFILEDVTGAGKTEAACILAQRLLYAGEAEGLYFALPTMATSNAMYSRLGAMHRRFYTEEGEPSFVLAHGARDLNEDFARSLVGDQPGDRNYQAGEASASAQCNHWLADSRKKALLADVAVGTIDQALMGVLPFRHQSLRLYGLARKVLIVDEVHAYDVYTRSLLVALLAHHARQGGSAILLTATLPLGQRQALVNGWRQALNAAPISLQETEFPLLTRTGGDPSVLEQPVEARPASRRSVAVDWLEHEDQAVEAVINAVSEGRSVAWVRNTVDDAIRAYQTVRERHPEPDRCVLFHSRFAMVDRQQIESRVLSALGKESEPAARRGQVLIATQVFQESLDCDVDVMISDLAPVDLLIQRAGRLQRHARGERPPPRLWLLAPPWNERPGVSWLRDALLGTSFVYPDVAISWLTQKVLRERGGIHLPKDARVLLEGVYGVSEQALPEGLQASHLQQEGEDQGRVAMARYNLLDLAAGYVGDDQPWLDDHQEIGTRLSDEPTVNVVLLNRDAEGGIVLWAQGEQHAAMLSQLRLRESQARKLPELAGPDLAAWEELQGRYKALKYTQPWLPEADAAVRYDPTLGCVLG</sequence>
<dbReference type="SUPFAM" id="SSF52540">
    <property type="entry name" value="P-loop containing nucleoside triphosphate hydrolases"/>
    <property type="match status" value="1"/>
</dbReference>
<dbReference type="PANTHER" id="PTHR47963">
    <property type="entry name" value="DEAD-BOX ATP-DEPENDENT RNA HELICASE 47, MITOCHONDRIAL"/>
    <property type="match status" value="1"/>
</dbReference>
<dbReference type="InterPro" id="IPR006474">
    <property type="entry name" value="Helicase_Cas3_CRISPR-ass_core"/>
</dbReference>
<dbReference type="Pfam" id="PF22590">
    <property type="entry name" value="Cas3-like_C_2"/>
    <property type="match status" value="1"/>
</dbReference>
<evidence type="ECO:0000256" key="4">
    <source>
        <dbReference type="ARBA" id="ARBA00022723"/>
    </source>
</evidence>
<proteinExistence type="inferred from homology"/>
<keyword evidence="5" id="KW-0547">Nucleotide-binding</keyword>
<dbReference type="InterPro" id="IPR054712">
    <property type="entry name" value="Cas3-like_dom"/>
</dbReference>
<dbReference type="NCBIfam" id="TIGR01596">
    <property type="entry name" value="cas3_HD"/>
    <property type="match status" value="1"/>
</dbReference>
<evidence type="ECO:0000256" key="9">
    <source>
        <dbReference type="ARBA" id="ARBA00023118"/>
    </source>
</evidence>
<dbReference type="GO" id="GO:0003723">
    <property type="term" value="F:RNA binding"/>
    <property type="evidence" value="ECO:0007669"/>
    <property type="project" value="TreeGrafter"/>
</dbReference>
<evidence type="ECO:0000256" key="5">
    <source>
        <dbReference type="ARBA" id="ARBA00022741"/>
    </source>
</evidence>
<dbReference type="Pfam" id="PF18019">
    <property type="entry name" value="Cas3_HD"/>
    <property type="match status" value="1"/>
</dbReference>
<dbReference type="Gene3D" id="1.10.3210.30">
    <property type="match status" value="1"/>
</dbReference>
<dbReference type="CDD" id="cd09641">
    <property type="entry name" value="Cas3''_I"/>
    <property type="match status" value="1"/>
</dbReference>
<evidence type="ECO:0000256" key="7">
    <source>
        <dbReference type="ARBA" id="ARBA00022806"/>
    </source>
</evidence>
<evidence type="ECO:0000256" key="2">
    <source>
        <dbReference type="ARBA" id="ARBA00009046"/>
    </source>
</evidence>
<name>A0A9Q3UP30_9GAMM</name>
<dbReference type="GO" id="GO:0003724">
    <property type="term" value="F:RNA helicase activity"/>
    <property type="evidence" value="ECO:0007669"/>
    <property type="project" value="TreeGrafter"/>
</dbReference>
<keyword evidence="4" id="KW-0479">Metal-binding</keyword>
<dbReference type="GO" id="GO:0051607">
    <property type="term" value="P:defense response to virus"/>
    <property type="evidence" value="ECO:0007669"/>
    <property type="project" value="UniProtKB-KW"/>
</dbReference>
<dbReference type="RefSeq" id="WP_228235233.1">
    <property type="nucleotide sequence ID" value="NZ_JAJGNA010000043.1"/>
</dbReference>
<dbReference type="InterPro" id="IPR014001">
    <property type="entry name" value="Helicase_ATP-bd"/>
</dbReference>
<dbReference type="GO" id="GO:0004518">
    <property type="term" value="F:nuclease activity"/>
    <property type="evidence" value="ECO:0007669"/>
    <property type="project" value="UniProtKB-KW"/>
</dbReference>
<dbReference type="InterPro" id="IPR038257">
    <property type="entry name" value="CRISPR-assoc_Cas3_HD_sf"/>
</dbReference>
<dbReference type="PROSITE" id="PS51643">
    <property type="entry name" value="HD_CAS3"/>
    <property type="match status" value="1"/>
</dbReference>
<gene>
    <name evidence="11" type="primary">cas3</name>
    <name evidence="11" type="ORF">LL252_18335</name>
</gene>
<dbReference type="SMART" id="SM00487">
    <property type="entry name" value="DEXDc"/>
    <property type="match status" value="1"/>
</dbReference>
<evidence type="ECO:0000259" key="10">
    <source>
        <dbReference type="PROSITE" id="PS51643"/>
    </source>
</evidence>
<dbReference type="GO" id="GO:0016787">
    <property type="term" value="F:hydrolase activity"/>
    <property type="evidence" value="ECO:0007669"/>
    <property type="project" value="UniProtKB-KW"/>
</dbReference>